<sequence length="598" mass="63318">MKNLNLTLILSLFLFLGMASCKKDKTEEPTTPSIENPGPNTSANPGVLDLGTSVNAKFFAQVVDESGFAVENATVKIGNKTTSTDENGIALIESASVKEKLAYMTVTKSGYFLGSRAVKPQTTSTNTVKITLLKLDVVASFNATDPTTVDLSSGLSVDFKGAFVNSAGTAYTGVVNVAIKHLQTTADDFSNQMPGSLYAQNESNNAGILESYGMAAVELFSPSGEELQIANGSNATIHMPVDGSQLANAPTSIPLWHFDEVAGYWIEEGEATLTNGKYVGNVNHFSFWNCDVFYDDATISGTIVDGNGNQVSFCSIEIVTPNASTTGTSNLTGSFFSYIPANVPVTFNILDNCGNQLTTWTNTFATNTTNTHTFTVSISNLSTISGTILDCNNNMVTNGYTVTNIGTNLFYANITNGTFNVALGNCITATSFTIEGFDISNLQSTGVLTYTTTPPNTTIGNIVACTAVSEYISYNIDGNLANTFLSPLYCNELIDSTTNTVFGLSISANSGQTYFQLELDDVALGNYNYMNSGTTLPSGSLFITEPINTAGGYPNINFNLTSYGAVGSSVDITISGSYVDQSNVSHTISGTVHALRDS</sequence>
<comment type="caution">
    <text evidence="3">The sequence shown here is derived from an EMBL/GenBank/DDBJ whole genome shotgun (WGS) entry which is preliminary data.</text>
</comment>
<keyword evidence="2" id="KW-0732">Signal</keyword>
<evidence type="ECO:0000313" key="3">
    <source>
        <dbReference type="EMBL" id="PZE17049.1"/>
    </source>
</evidence>
<dbReference type="Proteomes" id="UP000249248">
    <property type="component" value="Unassembled WGS sequence"/>
</dbReference>
<name>A0A2W1MY02_9FLAO</name>
<dbReference type="EMBL" id="QKSB01000005">
    <property type="protein sequence ID" value="PZE17049.1"/>
    <property type="molecule type" value="Genomic_DNA"/>
</dbReference>
<dbReference type="OrthoDB" id="973965at2"/>
<dbReference type="AlphaFoldDB" id="A0A2W1MY02"/>
<keyword evidence="4" id="KW-1185">Reference proteome</keyword>
<reference evidence="3 4" key="1">
    <citation type="submission" date="2018-06" db="EMBL/GenBank/DDBJ databases">
        <title>The draft genome sequence of Crocinitomix sp. SM1701.</title>
        <authorList>
            <person name="Zhang X."/>
        </authorList>
    </citation>
    <scope>NUCLEOTIDE SEQUENCE [LARGE SCALE GENOMIC DNA]</scope>
    <source>
        <strain evidence="3 4">SM1701</strain>
    </source>
</reference>
<feature type="region of interest" description="Disordered" evidence="1">
    <location>
        <begin position="25"/>
        <end position="46"/>
    </location>
</feature>
<evidence type="ECO:0000256" key="2">
    <source>
        <dbReference type="SAM" id="SignalP"/>
    </source>
</evidence>
<protein>
    <recommendedName>
        <fullName evidence="5">Carboxypeptidase regulatory-like domain-containing protein</fullName>
    </recommendedName>
</protein>
<feature type="compositionally biased region" description="Polar residues" evidence="1">
    <location>
        <begin position="29"/>
        <end position="44"/>
    </location>
</feature>
<dbReference type="RefSeq" id="WP_111063173.1">
    <property type="nucleotide sequence ID" value="NZ_JBHUCU010000032.1"/>
</dbReference>
<organism evidence="3 4">
    <name type="scientific">Putridiphycobacter roseus</name>
    <dbReference type="NCBI Taxonomy" id="2219161"/>
    <lineage>
        <taxon>Bacteria</taxon>
        <taxon>Pseudomonadati</taxon>
        <taxon>Bacteroidota</taxon>
        <taxon>Flavobacteriia</taxon>
        <taxon>Flavobacteriales</taxon>
        <taxon>Crocinitomicaceae</taxon>
        <taxon>Putridiphycobacter</taxon>
    </lineage>
</organism>
<dbReference type="PROSITE" id="PS51257">
    <property type="entry name" value="PROKAR_LIPOPROTEIN"/>
    <property type="match status" value="1"/>
</dbReference>
<evidence type="ECO:0000313" key="4">
    <source>
        <dbReference type="Proteomes" id="UP000249248"/>
    </source>
</evidence>
<feature type="chain" id="PRO_5015942478" description="Carboxypeptidase regulatory-like domain-containing protein" evidence="2">
    <location>
        <begin position="20"/>
        <end position="598"/>
    </location>
</feature>
<feature type="signal peptide" evidence="2">
    <location>
        <begin position="1"/>
        <end position="19"/>
    </location>
</feature>
<gene>
    <name evidence="3" type="ORF">DNU06_09885</name>
</gene>
<evidence type="ECO:0000256" key="1">
    <source>
        <dbReference type="SAM" id="MobiDB-lite"/>
    </source>
</evidence>
<proteinExistence type="predicted"/>
<accession>A0A2W1MY02</accession>
<evidence type="ECO:0008006" key="5">
    <source>
        <dbReference type="Google" id="ProtNLM"/>
    </source>
</evidence>